<feature type="binding site" evidence="5">
    <location>
        <begin position="219"/>
        <end position="222"/>
    </location>
    <ligand>
        <name>pyridoxal 5'-phosphate</name>
        <dbReference type="ChEBI" id="CHEBI:597326"/>
    </ligand>
</feature>
<protein>
    <recommendedName>
        <fullName evidence="5">Acetylornithine aminotransferase</fullName>
        <shortName evidence="5">ACOAT</shortName>
        <ecNumber evidence="5">2.6.1.11</ecNumber>
    </recommendedName>
</protein>
<feature type="modified residue" description="N6-(pyridoxal phosphate)lysine" evidence="5">
    <location>
        <position position="248"/>
    </location>
</feature>
<dbReference type="PIRSF" id="PIRSF000521">
    <property type="entry name" value="Transaminase_4ab_Lys_Orn"/>
    <property type="match status" value="1"/>
</dbReference>
<dbReference type="InterPro" id="IPR050103">
    <property type="entry name" value="Class-III_PLP-dep_AT"/>
</dbReference>
<dbReference type="RefSeq" id="WP_072230992.1">
    <property type="nucleotide sequence ID" value="NZ_AP028341.1"/>
</dbReference>
<organism evidence="6 7">
    <name type="scientific">Campylobacter coli</name>
    <dbReference type="NCBI Taxonomy" id="195"/>
    <lineage>
        <taxon>Bacteria</taxon>
        <taxon>Pseudomonadati</taxon>
        <taxon>Campylobacterota</taxon>
        <taxon>Epsilonproteobacteria</taxon>
        <taxon>Campylobacterales</taxon>
        <taxon>Campylobacteraceae</taxon>
        <taxon>Campylobacter</taxon>
    </lineage>
</organism>
<evidence type="ECO:0000313" key="6">
    <source>
        <dbReference type="EMBL" id="EAL8415829.1"/>
    </source>
</evidence>
<dbReference type="FunFam" id="3.40.640.10:FF:000004">
    <property type="entry name" value="Acetylornithine aminotransferase"/>
    <property type="match status" value="1"/>
</dbReference>
<feature type="binding site" evidence="5">
    <location>
        <position position="277"/>
    </location>
    <ligand>
        <name>N(2)-acetyl-L-ornithine</name>
        <dbReference type="ChEBI" id="CHEBI:57805"/>
    </ligand>
</feature>
<dbReference type="Pfam" id="PF00202">
    <property type="entry name" value="Aminotran_3"/>
    <property type="match status" value="1"/>
</dbReference>
<sequence>MKMNYKEQSHIIPTYKRFDIVLESGEGVYLLDDKGKKYLDFSSGIGVCALGYNHAEFNAKIKAQVDKLLHTSNLYYNENIAQAAKHLAKASGLERVFFTNSGAESIEGAMKVARKYAFNKGIKGGNFIAFKHSFHGRTLGALSLTANEKYQKPFKPLISGVKFAKYNDFSSVERLVNEKTCAIILESVQGEGGVNPAQKDFYKALRQLCDEKDILLIADEIQCGMGRSGKFFAYEHSGILPDVMTSAKALGCGLSVGAFVVSEKVAQKSLEAGDHGSTYGGNPLVCAGVNAVFEIFKKEKILENVSKLTPYLEQSLENLIKEFRFCKKRKGLGLMQGLSLDNSIKVAEVIKKCQENSLLLISCGENDLRFLPPLIIEKSHIDEMSEKLRKVFKSFE</sequence>
<dbReference type="InterPro" id="IPR005814">
    <property type="entry name" value="Aminotrans_3"/>
</dbReference>
<dbReference type="PANTHER" id="PTHR11986:SF79">
    <property type="entry name" value="ACETYLORNITHINE AMINOTRANSFERASE, MITOCHONDRIAL"/>
    <property type="match status" value="1"/>
</dbReference>
<comment type="similarity">
    <text evidence="5">Belongs to the class-III pyridoxal-phosphate-dependent aminotransferase family. ArgD subfamily.</text>
</comment>
<comment type="pathway">
    <text evidence="5">Amino-acid biosynthesis; L-arginine biosynthesis; N(2)-acetyl-L-ornithine from L-glutamate: step 4/4.</text>
</comment>
<dbReference type="InterPro" id="IPR004636">
    <property type="entry name" value="AcOrn/SuccOrn_fam"/>
</dbReference>
<dbReference type="PROSITE" id="PS00600">
    <property type="entry name" value="AA_TRANSFER_CLASS_3"/>
    <property type="match status" value="1"/>
</dbReference>
<feature type="binding site" evidence="5">
    <location>
        <position position="278"/>
    </location>
    <ligand>
        <name>pyridoxal 5'-phosphate</name>
        <dbReference type="ChEBI" id="CHEBI:597326"/>
    </ligand>
</feature>
<comment type="miscellaneous">
    <text evidence="5">May also have succinyldiaminopimelate aminotransferase activity, thus carrying out the corresponding step in lysine biosynthesis.</text>
</comment>
<dbReference type="SUPFAM" id="SSF53383">
    <property type="entry name" value="PLP-dependent transferases"/>
    <property type="match status" value="1"/>
</dbReference>
<dbReference type="HAMAP" id="MF_01107">
    <property type="entry name" value="ArgD_aminotrans_3"/>
    <property type="match status" value="1"/>
</dbReference>
<dbReference type="Proteomes" id="UP000333665">
    <property type="component" value="Unassembled WGS sequence"/>
</dbReference>
<dbReference type="GO" id="GO:0006526">
    <property type="term" value="P:L-arginine biosynthetic process"/>
    <property type="evidence" value="ECO:0007669"/>
    <property type="project" value="UniProtKB-UniRule"/>
</dbReference>
<dbReference type="NCBIfam" id="NF002325">
    <property type="entry name" value="PRK01278.1"/>
    <property type="match status" value="1"/>
</dbReference>
<dbReference type="AlphaFoldDB" id="A0A3K7FRI9"/>
<feature type="binding site" evidence="5">
    <location>
        <position position="137"/>
    </location>
    <ligand>
        <name>N(2)-acetyl-L-ornithine</name>
        <dbReference type="ChEBI" id="CHEBI:57805"/>
    </ligand>
</feature>
<dbReference type="InterPro" id="IPR015421">
    <property type="entry name" value="PyrdxlP-dep_Trfase_major"/>
</dbReference>
<evidence type="ECO:0000256" key="3">
    <source>
        <dbReference type="ARBA" id="ARBA00022679"/>
    </source>
</evidence>
<dbReference type="Gene3D" id="3.90.1150.10">
    <property type="entry name" value="Aspartate Aminotransferase, domain 1"/>
    <property type="match status" value="1"/>
</dbReference>
<dbReference type="InterPro" id="IPR049704">
    <property type="entry name" value="Aminotrans_3_PPA_site"/>
</dbReference>
<dbReference type="GO" id="GO:0003992">
    <property type="term" value="F:N2-acetyl-L-ornithine:2-oxoglutarate 5-aminotransferase activity"/>
    <property type="evidence" value="ECO:0007669"/>
    <property type="project" value="UniProtKB-UniRule"/>
</dbReference>
<dbReference type="GO" id="GO:0042802">
    <property type="term" value="F:identical protein binding"/>
    <property type="evidence" value="ECO:0007669"/>
    <property type="project" value="TreeGrafter"/>
</dbReference>
<feature type="binding site" evidence="5">
    <location>
        <position position="134"/>
    </location>
    <ligand>
        <name>pyridoxal 5'-phosphate</name>
        <dbReference type="ChEBI" id="CHEBI:597326"/>
    </ligand>
</feature>
<evidence type="ECO:0000256" key="5">
    <source>
        <dbReference type="HAMAP-Rule" id="MF_01107"/>
    </source>
</evidence>
<keyword evidence="4 5" id="KW-0663">Pyridoxal phosphate</keyword>
<feature type="binding site" evidence="5">
    <location>
        <begin position="102"/>
        <end position="103"/>
    </location>
    <ligand>
        <name>pyridoxal 5'-phosphate</name>
        <dbReference type="ChEBI" id="CHEBI:597326"/>
    </ligand>
</feature>
<proteinExistence type="inferred from homology"/>
<comment type="caution">
    <text evidence="6">The sequence shown here is derived from an EMBL/GenBank/DDBJ whole genome shotgun (WGS) entry which is preliminary data.</text>
</comment>
<evidence type="ECO:0000256" key="1">
    <source>
        <dbReference type="ARBA" id="ARBA00022576"/>
    </source>
</evidence>
<dbReference type="CDD" id="cd00610">
    <property type="entry name" value="OAT_like"/>
    <property type="match status" value="1"/>
</dbReference>
<comment type="subunit">
    <text evidence="5">Homodimer.</text>
</comment>
<dbReference type="NCBIfam" id="TIGR00707">
    <property type="entry name" value="argD"/>
    <property type="match status" value="1"/>
</dbReference>
<dbReference type="EMBL" id="AACRQU010000001">
    <property type="protein sequence ID" value="EAL8415829.1"/>
    <property type="molecule type" value="Genomic_DNA"/>
</dbReference>
<dbReference type="InterPro" id="IPR015422">
    <property type="entry name" value="PyrdxlP-dep_Trfase_small"/>
</dbReference>
<dbReference type="GO" id="GO:0005737">
    <property type="term" value="C:cytoplasm"/>
    <property type="evidence" value="ECO:0007669"/>
    <property type="project" value="UniProtKB-SubCell"/>
</dbReference>
<keyword evidence="3 5" id="KW-0808">Transferase</keyword>
<keyword evidence="1 5" id="KW-0032">Aminotransferase</keyword>
<comment type="cofactor">
    <cofactor evidence="5">
        <name>pyridoxal 5'-phosphate</name>
        <dbReference type="ChEBI" id="CHEBI:597326"/>
    </cofactor>
    <text evidence="5">Binds 1 pyridoxal phosphate per subunit.</text>
</comment>
<accession>A0A3K7FRI9</accession>
<reference evidence="6 7" key="1">
    <citation type="submission" date="2018-08" db="EMBL/GenBank/DDBJ databases">
        <authorList>
            <consortium name="NARMS: The National Antimicrobial Resistance Monitoring System"/>
        </authorList>
    </citation>
    <scope>NUCLEOTIDE SEQUENCE [LARGE SCALE GENOMIC DNA]</scope>
    <source>
        <strain evidence="6 7">FSIS11812579</strain>
    </source>
</reference>
<keyword evidence="5" id="KW-0055">Arginine biosynthesis</keyword>
<keyword evidence="5" id="KW-0963">Cytoplasm</keyword>
<evidence type="ECO:0000256" key="2">
    <source>
        <dbReference type="ARBA" id="ARBA00022605"/>
    </source>
</evidence>
<dbReference type="UniPathway" id="UPA00068">
    <property type="reaction ID" value="UER00109"/>
</dbReference>
<comment type="catalytic activity">
    <reaction evidence="5">
        <text>N(2)-acetyl-L-ornithine + 2-oxoglutarate = N-acetyl-L-glutamate 5-semialdehyde + L-glutamate</text>
        <dbReference type="Rhea" id="RHEA:18049"/>
        <dbReference type="ChEBI" id="CHEBI:16810"/>
        <dbReference type="ChEBI" id="CHEBI:29123"/>
        <dbReference type="ChEBI" id="CHEBI:29985"/>
        <dbReference type="ChEBI" id="CHEBI:57805"/>
        <dbReference type="EC" id="2.6.1.11"/>
    </reaction>
</comment>
<dbReference type="InterPro" id="IPR015424">
    <property type="entry name" value="PyrdxlP-dep_Trfase"/>
</dbReference>
<dbReference type="GO" id="GO:0030170">
    <property type="term" value="F:pyridoxal phosphate binding"/>
    <property type="evidence" value="ECO:0007669"/>
    <property type="project" value="InterPro"/>
</dbReference>
<comment type="subcellular location">
    <subcellularLocation>
        <location evidence="5">Cytoplasm</location>
    </subcellularLocation>
</comment>
<evidence type="ECO:0000256" key="4">
    <source>
        <dbReference type="ARBA" id="ARBA00022898"/>
    </source>
</evidence>
<keyword evidence="2 5" id="KW-0028">Amino-acid biosynthesis</keyword>
<evidence type="ECO:0000313" key="7">
    <source>
        <dbReference type="Proteomes" id="UP000333665"/>
    </source>
</evidence>
<name>A0A3K7FRI9_CAMCO</name>
<gene>
    <name evidence="5" type="primary">argD</name>
    <name evidence="6" type="ORF">DYF97_00110</name>
</gene>
<dbReference type="EC" id="2.6.1.11" evidence="5"/>
<dbReference type="Gene3D" id="3.40.640.10">
    <property type="entry name" value="Type I PLP-dependent aspartate aminotransferase-like (Major domain)"/>
    <property type="match status" value="1"/>
</dbReference>
<dbReference type="PANTHER" id="PTHR11986">
    <property type="entry name" value="AMINOTRANSFERASE CLASS III"/>
    <property type="match status" value="1"/>
</dbReference>